<protein>
    <submittedName>
        <fullName evidence="2">Uncharacterized protein</fullName>
    </submittedName>
</protein>
<dbReference type="NCBIfam" id="NF045622">
    <property type="entry name" value="Npun_F5560_fam"/>
    <property type="match status" value="1"/>
</dbReference>
<comment type="caution">
    <text evidence="2">The sequence shown here is derived from an EMBL/GenBank/DDBJ whole genome shotgun (WGS) entry which is preliminary data.</text>
</comment>
<organism evidence="2 3">
    <name type="scientific">Candidatus Synechococcus calcipolaris G9</name>
    <dbReference type="NCBI Taxonomy" id="1497997"/>
    <lineage>
        <taxon>Bacteria</taxon>
        <taxon>Bacillati</taxon>
        <taxon>Cyanobacteriota</taxon>
        <taxon>Cyanophyceae</taxon>
        <taxon>Synechococcales</taxon>
        <taxon>Synechococcaceae</taxon>
        <taxon>Synechococcus</taxon>
    </lineage>
</organism>
<dbReference type="Proteomes" id="UP001154265">
    <property type="component" value="Unassembled WGS sequence"/>
</dbReference>
<gene>
    <name evidence="2" type="ORF">L3556_02035</name>
</gene>
<sequence>MTKALSCYPTADPQESPTLFMAEQELMVRDQLVEQLSEELYRLMVQHPELFARFYQARQAETANAELMQTLQEQLRQVEGQITFYQEQINLYQEQMQSRQDEIGQLQDAMQEMGDRNQMLEKVIQEMPEVYRQKFAERLTQVKAKVESLQQENRQLRAELRNMHGLLAAQSRQTMNLPSLPSLQPTRVGLIPSFGNV</sequence>
<dbReference type="RefSeq" id="WP_277865634.1">
    <property type="nucleotide sequence ID" value="NZ_JAKKUT010000001.1"/>
</dbReference>
<reference evidence="2" key="1">
    <citation type="journal article" date="2022" name="Genome Biol. Evol.">
        <title>A New Gene Family Diagnostic for Intracellular Biomineralization of Amorphous Ca Carbonates by Cyanobacteria.</title>
        <authorList>
            <person name="Benzerara K."/>
            <person name="Duprat E."/>
            <person name="Bitard-Feildel T."/>
            <person name="Caumes G."/>
            <person name="Cassier-Chauvat C."/>
            <person name="Chauvat F."/>
            <person name="Dezi M."/>
            <person name="Diop S.I."/>
            <person name="Gaschignard G."/>
            <person name="Gorgen S."/>
            <person name="Gugger M."/>
            <person name="Lopez-Garcia P."/>
            <person name="Millet M."/>
            <person name="Skouri-Panet F."/>
            <person name="Moreira D."/>
            <person name="Callebaut I."/>
        </authorList>
    </citation>
    <scope>NUCLEOTIDE SEQUENCE</scope>
    <source>
        <strain evidence="2">G9</strain>
    </source>
</reference>
<accession>A0ABT6EW30</accession>
<evidence type="ECO:0000313" key="2">
    <source>
        <dbReference type="EMBL" id="MDG2989719.1"/>
    </source>
</evidence>
<reference evidence="2" key="2">
    <citation type="submission" date="2022-01" db="EMBL/GenBank/DDBJ databases">
        <authorList>
            <person name="Zivanovic Y."/>
            <person name="Moreira D."/>
            <person name="Lopez-Garcia P."/>
        </authorList>
    </citation>
    <scope>NUCLEOTIDE SEQUENCE</scope>
    <source>
        <strain evidence="2">G9</strain>
    </source>
</reference>
<evidence type="ECO:0000256" key="1">
    <source>
        <dbReference type="SAM" id="Coils"/>
    </source>
</evidence>
<proteinExistence type="predicted"/>
<evidence type="ECO:0000313" key="3">
    <source>
        <dbReference type="Proteomes" id="UP001154265"/>
    </source>
</evidence>
<dbReference type="EMBL" id="JAKKUT010000001">
    <property type="protein sequence ID" value="MDG2989719.1"/>
    <property type="molecule type" value="Genomic_DNA"/>
</dbReference>
<keyword evidence="1" id="KW-0175">Coiled coil</keyword>
<name>A0ABT6EW30_9SYNE</name>
<dbReference type="InterPro" id="IPR054639">
    <property type="entry name" value="Npun_F5560-like"/>
</dbReference>
<feature type="coiled-coil region" evidence="1">
    <location>
        <begin position="57"/>
        <end position="166"/>
    </location>
</feature>
<keyword evidence="3" id="KW-1185">Reference proteome</keyword>